<organism evidence="2">
    <name type="scientific">marine sediment metagenome</name>
    <dbReference type="NCBI Taxonomy" id="412755"/>
    <lineage>
        <taxon>unclassified sequences</taxon>
        <taxon>metagenomes</taxon>
        <taxon>ecological metagenomes</taxon>
    </lineage>
</organism>
<reference evidence="2" key="1">
    <citation type="journal article" date="2015" name="Nature">
        <title>Complex archaea that bridge the gap between prokaryotes and eukaryotes.</title>
        <authorList>
            <person name="Spang A."/>
            <person name="Saw J.H."/>
            <person name="Jorgensen S.L."/>
            <person name="Zaremba-Niedzwiedzka K."/>
            <person name="Martijn J."/>
            <person name="Lind A.E."/>
            <person name="van Eijk R."/>
            <person name="Schleper C."/>
            <person name="Guy L."/>
            <person name="Ettema T.J."/>
        </authorList>
    </citation>
    <scope>NUCLEOTIDE SEQUENCE</scope>
</reference>
<evidence type="ECO:0000256" key="1">
    <source>
        <dbReference type="SAM" id="Phobius"/>
    </source>
</evidence>
<name>A0A0F9G0F1_9ZZZZ</name>
<comment type="caution">
    <text evidence="2">The sequence shown here is derived from an EMBL/GenBank/DDBJ whole genome shotgun (WGS) entry which is preliminary data.</text>
</comment>
<proteinExistence type="predicted"/>
<evidence type="ECO:0000313" key="2">
    <source>
        <dbReference type="EMBL" id="KKL92073.1"/>
    </source>
</evidence>
<protein>
    <submittedName>
        <fullName evidence="2">Uncharacterized protein</fullName>
    </submittedName>
</protein>
<gene>
    <name evidence="2" type="ORF">LCGC14_1888320</name>
</gene>
<sequence>MTKEEKMEKKISQSLQNILDNPVIAVVPVIIVAVDQNAFEELKNNRLLKVTRELKFINSLASRVQLKNVLLLSESPFVQSIELDVDVEIKVKVNAEYLGKIAAESCYDVLEDKYKLGLWHGFIFCLGIGVLFIAGWEIWK</sequence>
<dbReference type="AlphaFoldDB" id="A0A0F9G0F1"/>
<dbReference type="EMBL" id="LAZR01019564">
    <property type="protein sequence ID" value="KKL92073.1"/>
    <property type="molecule type" value="Genomic_DNA"/>
</dbReference>
<keyword evidence="1" id="KW-0812">Transmembrane</keyword>
<feature type="transmembrane region" description="Helical" evidence="1">
    <location>
        <begin position="118"/>
        <end position="139"/>
    </location>
</feature>
<accession>A0A0F9G0F1</accession>
<keyword evidence="1" id="KW-0472">Membrane</keyword>
<keyword evidence="1" id="KW-1133">Transmembrane helix</keyword>